<keyword evidence="4 8" id="KW-1133">Transmembrane helix</keyword>
<dbReference type="Proteomes" id="UP000198341">
    <property type="component" value="Chromosome 13"/>
</dbReference>
<dbReference type="InterPro" id="IPR046342">
    <property type="entry name" value="CBS_dom_sf"/>
</dbReference>
<gene>
    <name evidence="12" type="ordered locus">Bathy13g02420</name>
</gene>
<dbReference type="STRING" id="41875.K8FC55"/>
<dbReference type="GeneID" id="19012194"/>
<keyword evidence="6 8" id="KW-0472">Membrane</keyword>
<accession>K8FC55</accession>
<comment type="subcellular location">
    <subcellularLocation>
        <location evidence="1">Membrane</location>
        <topology evidence="1">Multi-pass membrane protein</topology>
    </subcellularLocation>
</comment>
<feature type="region of interest" description="Disordered" evidence="9">
    <location>
        <begin position="447"/>
        <end position="471"/>
    </location>
</feature>
<dbReference type="PANTHER" id="PTHR22777:SF17">
    <property type="entry name" value="UPF0053 PROTEIN SLL0260"/>
    <property type="match status" value="1"/>
</dbReference>
<evidence type="ECO:0000256" key="8">
    <source>
        <dbReference type="PROSITE-ProRule" id="PRU01193"/>
    </source>
</evidence>
<feature type="domain" description="CBS" evidence="10">
    <location>
        <begin position="390"/>
        <end position="447"/>
    </location>
</feature>
<dbReference type="SMART" id="SM01091">
    <property type="entry name" value="CorC_HlyC"/>
    <property type="match status" value="1"/>
</dbReference>
<evidence type="ECO:0000256" key="5">
    <source>
        <dbReference type="ARBA" id="ARBA00023122"/>
    </source>
</evidence>
<dbReference type="InterPro" id="IPR036318">
    <property type="entry name" value="FAD-bd_PCMH-like_sf"/>
</dbReference>
<dbReference type="InterPro" id="IPR044751">
    <property type="entry name" value="Ion_transp-like_CBS"/>
</dbReference>
<dbReference type="InterPro" id="IPR005170">
    <property type="entry name" value="Transptr-assoc_dom"/>
</dbReference>
<feature type="region of interest" description="Disordered" evidence="9">
    <location>
        <begin position="619"/>
        <end position="649"/>
    </location>
</feature>
<dbReference type="FunFam" id="3.10.580.10:FF:000002">
    <property type="entry name" value="Magnesium/cobalt efflux protein CorC"/>
    <property type="match status" value="1"/>
</dbReference>
<keyword evidence="13" id="KW-1185">Reference proteome</keyword>
<evidence type="ECO:0000256" key="9">
    <source>
        <dbReference type="SAM" id="MobiDB-lite"/>
    </source>
</evidence>
<dbReference type="CDD" id="cd04590">
    <property type="entry name" value="CBS_pair_CorC_HlyC_assoc"/>
    <property type="match status" value="1"/>
</dbReference>
<keyword evidence="5 7" id="KW-0129">CBS domain</keyword>
<keyword evidence="3" id="KW-0677">Repeat</keyword>
<evidence type="ECO:0000256" key="3">
    <source>
        <dbReference type="ARBA" id="ARBA00022737"/>
    </source>
</evidence>
<protein>
    <recommendedName>
        <fullName evidence="14">CBS domain-containing protein</fullName>
    </recommendedName>
</protein>
<dbReference type="Pfam" id="PF01595">
    <property type="entry name" value="CNNM"/>
    <property type="match status" value="1"/>
</dbReference>
<evidence type="ECO:0000256" key="7">
    <source>
        <dbReference type="PROSITE-ProRule" id="PRU00703"/>
    </source>
</evidence>
<evidence type="ECO:0000313" key="13">
    <source>
        <dbReference type="Proteomes" id="UP000198341"/>
    </source>
</evidence>
<feature type="compositionally biased region" description="Basic and acidic residues" evidence="9">
    <location>
        <begin position="674"/>
        <end position="687"/>
    </location>
</feature>
<sequence length="715" mass="77960">MAARGVEGMMHSNGQLEQRAVGTTTTRGRTRTRTRTFFGRRMRKSLGRISATSSSSVSSPSFSERDRVLVVEQLKPAETLAATSGQRAENCIVQAPSSHLDAPPRPPPLAVASSTSLSITDPQIVSTILQAFALFAFGGFLSLSETALTTLWPWKIKELANEEGPSSPFYAVQQNVTRFLTTILIGSTVSSILATAMMTEAIVKVYGEKAIGLATIAMSAFVLLFCEIAPKSIAVQHALVVGRLVVTPIRMMSTILYPLGRICTAIVDFGFHLFRIQTSAEPFVSENELKLVLSGAMESNSIEASEQSMIRNVLDLSNTPAREVMTPLVQICGIESKATLENLKQLWREEKYTRVIVFDERVDNVVGIVNVLSIIESEDSKLDDAIETIMDKNVYFIPESMPVEKLLSEMLKRKYHIAVVVNEHGGTIGLVSLEDCIEEIVGEIYDEHDDDEWGENKADREDEFEENDARGKTLPRFVNEVVEEEVNGKDVIVDINVGGTNSGSSSSSDNNYNNNNNNNNSGDSGTGRAYEVGAKADIEELAEYLEIDIPKSPLYETAGGWVCDIFARIPKEGETFSVSYPVVQGASVSTLALASSSSSSSSKLYVDYTDDSEEIDGFEENADHKKSDFDLDDDYTSSSSSSSSSSNGGVPELVLRVAIVEADERRVSSIKISIGDENKKQEKREASKGINGSSNDRRGMNGISTSTKRQEPVSS</sequence>
<dbReference type="InterPro" id="IPR000644">
    <property type="entry name" value="CBS_dom"/>
</dbReference>
<dbReference type="InterPro" id="IPR002550">
    <property type="entry name" value="CNNM"/>
</dbReference>
<evidence type="ECO:0000256" key="6">
    <source>
        <dbReference type="ARBA" id="ARBA00023136"/>
    </source>
</evidence>
<evidence type="ECO:0000313" key="12">
    <source>
        <dbReference type="EMBL" id="CCO19258.1"/>
    </source>
</evidence>
<evidence type="ECO:0000259" key="11">
    <source>
        <dbReference type="PROSITE" id="PS51846"/>
    </source>
</evidence>
<feature type="compositionally biased region" description="Low complexity" evidence="9">
    <location>
        <begin position="500"/>
        <end position="527"/>
    </location>
</feature>
<dbReference type="RefSeq" id="XP_007509455.1">
    <property type="nucleotide sequence ID" value="XM_007509393.1"/>
</dbReference>
<dbReference type="InterPro" id="IPR016169">
    <property type="entry name" value="FAD-bd_PCMH_sub2"/>
</dbReference>
<name>K8FC55_9CHLO</name>
<dbReference type="Pfam" id="PF03471">
    <property type="entry name" value="CorC_HlyC"/>
    <property type="match status" value="1"/>
</dbReference>
<dbReference type="KEGG" id="bpg:Bathy13g02420"/>
<dbReference type="AlphaFoldDB" id="K8FC55"/>
<feature type="region of interest" description="Disordered" evidence="9">
    <location>
        <begin position="670"/>
        <end position="715"/>
    </location>
</feature>
<dbReference type="GO" id="GO:0016020">
    <property type="term" value="C:membrane"/>
    <property type="evidence" value="ECO:0007669"/>
    <property type="project" value="UniProtKB-SubCell"/>
</dbReference>
<organism evidence="12 13">
    <name type="scientific">Bathycoccus prasinos</name>
    <dbReference type="NCBI Taxonomy" id="41875"/>
    <lineage>
        <taxon>Eukaryota</taxon>
        <taxon>Viridiplantae</taxon>
        <taxon>Chlorophyta</taxon>
        <taxon>Mamiellophyceae</taxon>
        <taxon>Mamiellales</taxon>
        <taxon>Bathycoccaceae</taxon>
        <taxon>Bathycoccus</taxon>
    </lineage>
</organism>
<dbReference type="Gene3D" id="3.10.580.10">
    <property type="entry name" value="CBS-domain"/>
    <property type="match status" value="1"/>
</dbReference>
<dbReference type="OrthoDB" id="5353557at2759"/>
<dbReference type="Pfam" id="PF00571">
    <property type="entry name" value="CBS"/>
    <property type="match status" value="1"/>
</dbReference>
<reference evidence="12 13" key="1">
    <citation type="submission" date="2011-10" db="EMBL/GenBank/DDBJ databases">
        <authorList>
            <person name="Genoscope - CEA"/>
        </authorList>
    </citation>
    <scope>NUCLEOTIDE SEQUENCE [LARGE SCALE GENOMIC DNA]</scope>
    <source>
        <strain evidence="12 13">RCC 1105</strain>
    </source>
</reference>
<evidence type="ECO:0000256" key="4">
    <source>
        <dbReference type="ARBA" id="ARBA00022989"/>
    </source>
</evidence>
<dbReference type="GO" id="GO:0050660">
    <property type="term" value="F:flavin adenine dinucleotide binding"/>
    <property type="evidence" value="ECO:0007669"/>
    <property type="project" value="InterPro"/>
</dbReference>
<dbReference type="eggNOG" id="KOG2118">
    <property type="taxonomic scope" value="Eukaryota"/>
</dbReference>
<dbReference type="PROSITE" id="PS51846">
    <property type="entry name" value="CNNM"/>
    <property type="match status" value="1"/>
</dbReference>
<evidence type="ECO:0000256" key="1">
    <source>
        <dbReference type="ARBA" id="ARBA00004141"/>
    </source>
</evidence>
<dbReference type="EMBL" id="FO082266">
    <property type="protein sequence ID" value="CCO19258.1"/>
    <property type="molecule type" value="Genomic_DNA"/>
</dbReference>
<evidence type="ECO:0000256" key="2">
    <source>
        <dbReference type="ARBA" id="ARBA00022692"/>
    </source>
</evidence>
<dbReference type="PANTHER" id="PTHR22777">
    <property type="entry name" value="HEMOLYSIN-RELATED"/>
    <property type="match status" value="1"/>
</dbReference>
<dbReference type="PROSITE" id="PS51371">
    <property type="entry name" value="CBS"/>
    <property type="match status" value="1"/>
</dbReference>
<dbReference type="SUPFAM" id="SSF54631">
    <property type="entry name" value="CBS-domain pair"/>
    <property type="match status" value="1"/>
</dbReference>
<feature type="compositionally biased region" description="Low complexity" evidence="9">
    <location>
        <begin position="637"/>
        <end position="646"/>
    </location>
</feature>
<feature type="domain" description="CNNM transmembrane" evidence="11">
    <location>
        <begin position="120"/>
        <end position="306"/>
    </location>
</feature>
<evidence type="ECO:0008006" key="14">
    <source>
        <dbReference type="Google" id="ProtNLM"/>
    </source>
</evidence>
<proteinExistence type="predicted"/>
<dbReference type="Gene3D" id="3.30.465.10">
    <property type="match status" value="1"/>
</dbReference>
<keyword evidence="2 8" id="KW-0812">Transmembrane</keyword>
<dbReference type="SUPFAM" id="SSF56176">
    <property type="entry name" value="FAD-binding/transporter-associated domain-like"/>
    <property type="match status" value="1"/>
</dbReference>
<evidence type="ECO:0000259" key="10">
    <source>
        <dbReference type="PROSITE" id="PS51371"/>
    </source>
</evidence>
<feature type="region of interest" description="Disordered" evidence="9">
    <location>
        <begin position="500"/>
        <end position="528"/>
    </location>
</feature>